<sequence length="74" mass="8895">MPTRRPPQHHSRGWYVQLEWEKETQLSGKEVENGCRHNVCHNTFTHLCFPVGRKLLPLWKLHTKAKYHIINPQR</sequence>
<keyword evidence="2" id="KW-1185">Reference proteome</keyword>
<dbReference type="RefSeq" id="XP_040746561.1">
    <property type="nucleotide sequence ID" value="XM_040886625.1"/>
</dbReference>
<proteinExistence type="predicted"/>
<name>A0A1Y1WI20_9FUNG</name>
<evidence type="ECO:0000313" key="1">
    <source>
        <dbReference type="EMBL" id="ORX73221.1"/>
    </source>
</evidence>
<dbReference type="Proteomes" id="UP000193922">
    <property type="component" value="Unassembled WGS sequence"/>
</dbReference>
<gene>
    <name evidence="1" type="ORF">DL89DRAFT_265358</name>
</gene>
<dbReference type="AlphaFoldDB" id="A0A1Y1WI20"/>
<accession>A0A1Y1WI20</accession>
<reference evidence="1 2" key="1">
    <citation type="submission" date="2016-07" db="EMBL/GenBank/DDBJ databases">
        <title>Pervasive Adenine N6-methylation of Active Genes in Fungi.</title>
        <authorList>
            <consortium name="DOE Joint Genome Institute"/>
            <person name="Mondo S.J."/>
            <person name="Dannebaum R.O."/>
            <person name="Kuo R.C."/>
            <person name="Labutti K."/>
            <person name="Haridas S."/>
            <person name="Kuo A."/>
            <person name="Salamov A."/>
            <person name="Ahrendt S.R."/>
            <person name="Lipzen A."/>
            <person name="Sullivan W."/>
            <person name="Andreopoulos W.B."/>
            <person name="Clum A."/>
            <person name="Lindquist E."/>
            <person name="Daum C."/>
            <person name="Ramamoorthy G.K."/>
            <person name="Gryganskyi A."/>
            <person name="Culley D."/>
            <person name="Magnuson J.K."/>
            <person name="James T.Y."/>
            <person name="O'Malley M.A."/>
            <person name="Stajich J.E."/>
            <person name="Spatafora J.W."/>
            <person name="Visel A."/>
            <person name="Grigoriev I.V."/>
        </authorList>
    </citation>
    <scope>NUCLEOTIDE SEQUENCE [LARGE SCALE GENOMIC DNA]</scope>
    <source>
        <strain evidence="1 2">ATCC 12442</strain>
    </source>
</reference>
<comment type="caution">
    <text evidence="1">The sequence shown here is derived from an EMBL/GenBank/DDBJ whole genome shotgun (WGS) entry which is preliminary data.</text>
</comment>
<dbReference type="EMBL" id="MCFD01000002">
    <property type="protein sequence ID" value="ORX73221.1"/>
    <property type="molecule type" value="Genomic_DNA"/>
</dbReference>
<protein>
    <submittedName>
        <fullName evidence="1">Uncharacterized protein</fullName>
    </submittedName>
</protein>
<organism evidence="1 2">
    <name type="scientific">Linderina pennispora</name>
    <dbReference type="NCBI Taxonomy" id="61395"/>
    <lineage>
        <taxon>Eukaryota</taxon>
        <taxon>Fungi</taxon>
        <taxon>Fungi incertae sedis</taxon>
        <taxon>Zoopagomycota</taxon>
        <taxon>Kickxellomycotina</taxon>
        <taxon>Kickxellomycetes</taxon>
        <taxon>Kickxellales</taxon>
        <taxon>Kickxellaceae</taxon>
        <taxon>Linderina</taxon>
    </lineage>
</organism>
<evidence type="ECO:0000313" key="2">
    <source>
        <dbReference type="Proteomes" id="UP000193922"/>
    </source>
</evidence>
<dbReference type="GeneID" id="63803273"/>